<keyword evidence="4" id="KW-1185">Reference proteome</keyword>
<dbReference type="PANTHER" id="PTHR15276:SF0">
    <property type="entry name" value="COILED-COIL DOMAIN-CONTAINING PROTEIN 6"/>
    <property type="match status" value="1"/>
</dbReference>
<name>A0A7J7FIK1_DICBM</name>
<evidence type="ECO:0000256" key="1">
    <source>
        <dbReference type="SAM" id="Coils"/>
    </source>
</evidence>
<accession>A0A7J7FIK1</accession>
<evidence type="ECO:0000256" key="2">
    <source>
        <dbReference type="SAM" id="MobiDB-lite"/>
    </source>
</evidence>
<feature type="compositionally biased region" description="Pro residues" evidence="2">
    <location>
        <begin position="201"/>
        <end position="226"/>
    </location>
</feature>
<dbReference type="InterPro" id="IPR019152">
    <property type="entry name" value="DUF2046"/>
</dbReference>
<dbReference type="Pfam" id="PF09755">
    <property type="entry name" value="DUF2046"/>
    <property type="match status" value="1"/>
</dbReference>
<evidence type="ECO:0008006" key="5">
    <source>
        <dbReference type="Google" id="ProtNLM"/>
    </source>
</evidence>
<feature type="compositionally biased region" description="Polar residues" evidence="2">
    <location>
        <begin position="233"/>
        <end position="249"/>
    </location>
</feature>
<organism evidence="3 4">
    <name type="scientific">Diceros bicornis minor</name>
    <name type="common">South-central black rhinoceros</name>
    <dbReference type="NCBI Taxonomy" id="77932"/>
    <lineage>
        <taxon>Eukaryota</taxon>
        <taxon>Metazoa</taxon>
        <taxon>Chordata</taxon>
        <taxon>Craniata</taxon>
        <taxon>Vertebrata</taxon>
        <taxon>Euteleostomi</taxon>
        <taxon>Mammalia</taxon>
        <taxon>Eutheria</taxon>
        <taxon>Laurasiatheria</taxon>
        <taxon>Perissodactyla</taxon>
        <taxon>Rhinocerotidae</taxon>
        <taxon>Diceros</taxon>
    </lineage>
</organism>
<keyword evidence="1" id="KW-0175">Coiled coil</keyword>
<feature type="coiled-coil region" evidence="1">
    <location>
        <begin position="68"/>
        <end position="131"/>
    </location>
</feature>
<dbReference type="AlphaFoldDB" id="A0A7J7FIK1"/>
<reference evidence="3 4" key="1">
    <citation type="journal article" date="2020" name="Mol. Biol. Evol.">
        <title>Interspecific Gene Flow and the Evolution of Specialization in Black and White Rhinoceros.</title>
        <authorList>
            <person name="Moodley Y."/>
            <person name="Westbury M.V."/>
            <person name="Russo I.M."/>
            <person name="Gopalakrishnan S."/>
            <person name="Rakotoarivelo A."/>
            <person name="Olsen R.A."/>
            <person name="Prost S."/>
            <person name="Tunstall T."/>
            <person name="Ryder O.A."/>
            <person name="Dalen L."/>
            <person name="Bruford M.W."/>
        </authorList>
    </citation>
    <scope>NUCLEOTIDE SEQUENCE [LARGE SCALE GENOMIC DNA]</scope>
    <source>
        <strain evidence="3">SBR-YM</strain>
        <tissue evidence="3">Skin</tissue>
    </source>
</reference>
<proteinExistence type="predicted"/>
<sequence length="249" mass="28674">MRREKIDLENTLEQEQEALVNRLWKRMDKLEAEKRILQEKLDQPVSAPPSPRDISMEIDSPENMMRHIRFLKNEVERLKKQLRAAQLQHSEKMAQYLEEERHMREENLRLQRKLQREMERREALCRQLSESESSLEMDDERCVRLSYASHTVGFTPPTSLTRAGMSYYNSPGLHVQHMGASHGITRPSPRRSNSPDKFKRPTPPPSPNTQTPVQPPPPPPPPPMQPAVPSAATSQPAPLQHSVHPSSQP</sequence>
<feature type="region of interest" description="Disordered" evidence="2">
    <location>
        <begin position="176"/>
        <end position="249"/>
    </location>
</feature>
<evidence type="ECO:0000313" key="4">
    <source>
        <dbReference type="Proteomes" id="UP000551758"/>
    </source>
</evidence>
<comment type="caution">
    <text evidence="3">The sequence shown here is derived from an EMBL/GenBank/DDBJ whole genome shotgun (WGS) entry which is preliminary data.</text>
</comment>
<gene>
    <name evidence="3" type="ORF">HPG69_009236</name>
</gene>
<dbReference type="Proteomes" id="UP000551758">
    <property type="component" value="Unassembled WGS sequence"/>
</dbReference>
<protein>
    <recommendedName>
        <fullName evidence="5">Coiled-coil domain-containing protein 6</fullName>
    </recommendedName>
</protein>
<dbReference type="PANTHER" id="PTHR15276">
    <property type="entry name" value="H4 D10S170 PROTEIN-RELATED"/>
    <property type="match status" value="1"/>
</dbReference>
<dbReference type="EMBL" id="JACDTQ010000544">
    <property type="protein sequence ID" value="KAF5927870.1"/>
    <property type="molecule type" value="Genomic_DNA"/>
</dbReference>
<evidence type="ECO:0000313" key="3">
    <source>
        <dbReference type="EMBL" id="KAF5927870.1"/>
    </source>
</evidence>